<name>A0A3G1KUU8_FORW1</name>
<feature type="transmembrane region" description="Helical" evidence="1">
    <location>
        <begin position="63"/>
        <end position="86"/>
    </location>
</feature>
<evidence type="ECO:0008006" key="4">
    <source>
        <dbReference type="Google" id="ProtNLM"/>
    </source>
</evidence>
<feature type="transmembrane region" description="Helical" evidence="1">
    <location>
        <begin position="30"/>
        <end position="51"/>
    </location>
</feature>
<dbReference type="KEGG" id="fwa:DCMF_16925"/>
<reference evidence="2 3" key="1">
    <citation type="submission" date="2016-10" db="EMBL/GenBank/DDBJ databases">
        <title>Complete Genome Sequence of Peptococcaceae strain DCMF.</title>
        <authorList>
            <person name="Edwards R.J."/>
            <person name="Holland S.I."/>
            <person name="Deshpande N.P."/>
            <person name="Wong Y.K."/>
            <person name="Ertan H."/>
            <person name="Manefield M."/>
            <person name="Russell T.L."/>
            <person name="Lee M.J."/>
        </authorList>
    </citation>
    <scope>NUCLEOTIDE SEQUENCE [LARGE SCALE GENOMIC DNA]</scope>
    <source>
        <strain evidence="2 3">DCMF</strain>
    </source>
</reference>
<dbReference type="EMBL" id="CP017634">
    <property type="protein sequence ID" value="ATW26221.1"/>
    <property type="molecule type" value="Genomic_DNA"/>
</dbReference>
<dbReference type="RefSeq" id="WP_236860050.1">
    <property type="nucleotide sequence ID" value="NZ_CP017634.1"/>
</dbReference>
<evidence type="ECO:0000313" key="3">
    <source>
        <dbReference type="Proteomes" id="UP000323521"/>
    </source>
</evidence>
<sequence>MPKYLIYPMFTAIFAFVLIATVPKTEIRRLSIYGIIFGGIMDVIVHIFGHITGLFSWINYGPFAFKGISIFASVAWAIFFILYFYFLPKQKPLNYIFVSAAIGTSVLYYNLMIDLGIFGTPSRMIVPILGFTLWFGVATWGFYKLNAFIEGQPQDGQLQKEKSSPWIRLSPQPARKIEQKEKKRSIRLIRYWHKD</sequence>
<organism evidence="2 3">
    <name type="scientific">Formimonas warabiya</name>
    <dbReference type="NCBI Taxonomy" id="1761012"/>
    <lineage>
        <taxon>Bacteria</taxon>
        <taxon>Bacillati</taxon>
        <taxon>Bacillota</taxon>
        <taxon>Clostridia</taxon>
        <taxon>Eubacteriales</taxon>
        <taxon>Peptococcaceae</taxon>
        <taxon>Candidatus Formimonas</taxon>
    </lineage>
</organism>
<proteinExistence type="predicted"/>
<keyword evidence="1" id="KW-0812">Transmembrane</keyword>
<protein>
    <recommendedName>
        <fullName evidence="4">DUF2878 domain-containing protein</fullName>
    </recommendedName>
</protein>
<gene>
    <name evidence="2" type="ORF">DCMF_16925</name>
</gene>
<evidence type="ECO:0000256" key="1">
    <source>
        <dbReference type="SAM" id="Phobius"/>
    </source>
</evidence>
<feature type="transmembrane region" description="Helical" evidence="1">
    <location>
        <begin position="93"/>
        <end position="112"/>
    </location>
</feature>
<feature type="transmembrane region" description="Helical" evidence="1">
    <location>
        <begin position="6"/>
        <end position="23"/>
    </location>
</feature>
<keyword evidence="1" id="KW-0472">Membrane</keyword>
<keyword evidence="1" id="KW-1133">Transmembrane helix</keyword>
<dbReference type="Proteomes" id="UP000323521">
    <property type="component" value="Chromosome"/>
</dbReference>
<keyword evidence="3" id="KW-1185">Reference proteome</keyword>
<feature type="transmembrane region" description="Helical" evidence="1">
    <location>
        <begin position="124"/>
        <end position="143"/>
    </location>
</feature>
<dbReference type="AlphaFoldDB" id="A0A3G1KUU8"/>
<accession>A0A3G1KUU8</accession>
<evidence type="ECO:0000313" key="2">
    <source>
        <dbReference type="EMBL" id="ATW26221.1"/>
    </source>
</evidence>